<evidence type="ECO:0000313" key="2">
    <source>
        <dbReference type="EMBL" id="KAL2323014.1"/>
    </source>
</evidence>
<feature type="region of interest" description="Disordered" evidence="1">
    <location>
        <begin position="1"/>
        <end position="34"/>
    </location>
</feature>
<reference evidence="2 3" key="1">
    <citation type="submission" date="2024-08" db="EMBL/GenBank/DDBJ databases">
        <title>Insights into the chromosomal genome structure of Flemingia macrophylla.</title>
        <authorList>
            <person name="Ding Y."/>
            <person name="Zhao Y."/>
            <person name="Bi W."/>
            <person name="Wu M."/>
            <person name="Zhao G."/>
            <person name="Gong Y."/>
            <person name="Li W."/>
            <person name="Zhang P."/>
        </authorList>
    </citation>
    <scope>NUCLEOTIDE SEQUENCE [LARGE SCALE GENOMIC DNA]</scope>
    <source>
        <strain evidence="2">DYQJB</strain>
        <tissue evidence="2">Leaf</tissue>
    </source>
</reference>
<dbReference type="Proteomes" id="UP001603857">
    <property type="component" value="Unassembled WGS sequence"/>
</dbReference>
<evidence type="ECO:0000313" key="3">
    <source>
        <dbReference type="Proteomes" id="UP001603857"/>
    </source>
</evidence>
<comment type="caution">
    <text evidence="2">The sequence shown here is derived from an EMBL/GenBank/DDBJ whole genome shotgun (WGS) entry which is preliminary data.</text>
</comment>
<dbReference type="AlphaFoldDB" id="A0ABD1LHK7"/>
<name>A0ABD1LHK7_9FABA</name>
<protein>
    <submittedName>
        <fullName evidence="2">Uncharacterized protein</fullName>
    </submittedName>
</protein>
<dbReference type="EMBL" id="JBGMDY010000009">
    <property type="protein sequence ID" value="KAL2323014.1"/>
    <property type="molecule type" value="Genomic_DNA"/>
</dbReference>
<proteinExistence type="predicted"/>
<keyword evidence="3" id="KW-1185">Reference proteome</keyword>
<gene>
    <name evidence="2" type="ORF">Fmac_027393</name>
</gene>
<organism evidence="2 3">
    <name type="scientific">Flemingia macrophylla</name>
    <dbReference type="NCBI Taxonomy" id="520843"/>
    <lineage>
        <taxon>Eukaryota</taxon>
        <taxon>Viridiplantae</taxon>
        <taxon>Streptophyta</taxon>
        <taxon>Embryophyta</taxon>
        <taxon>Tracheophyta</taxon>
        <taxon>Spermatophyta</taxon>
        <taxon>Magnoliopsida</taxon>
        <taxon>eudicotyledons</taxon>
        <taxon>Gunneridae</taxon>
        <taxon>Pentapetalae</taxon>
        <taxon>rosids</taxon>
        <taxon>fabids</taxon>
        <taxon>Fabales</taxon>
        <taxon>Fabaceae</taxon>
        <taxon>Papilionoideae</taxon>
        <taxon>50 kb inversion clade</taxon>
        <taxon>NPAAA clade</taxon>
        <taxon>indigoferoid/millettioid clade</taxon>
        <taxon>Phaseoleae</taxon>
        <taxon>Flemingia</taxon>
    </lineage>
</organism>
<sequence>MGAGRRKENEEEEKRKKEGRVNESGKSLEEKHDLIINPPNTTVYLANKINTKRAHITIFHHTEPLQFLHL</sequence>
<evidence type="ECO:0000256" key="1">
    <source>
        <dbReference type="SAM" id="MobiDB-lite"/>
    </source>
</evidence>
<accession>A0ABD1LHK7</accession>